<reference evidence="4" key="1">
    <citation type="journal article" date="2021" name="bioRxiv">
        <title>Whole Genome Assembly and Annotation of Northern Wild Rice, Zizania palustris L., Supports a Whole Genome Duplication in the Zizania Genus.</title>
        <authorList>
            <person name="Haas M."/>
            <person name="Kono T."/>
            <person name="Macchietto M."/>
            <person name="Millas R."/>
            <person name="McGilp L."/>
            <person name="Shao M."/>
            <person name="Duquette J."/>
            <person name="Hirsch C.N."/>
            <person name="Kimball J."/>
        </authorList>
    </citation>
    <scope>NUCLEOTIDE SEQUENCE</scope>
    <source>
        <tissue evidence="4">Fresh leaf tissue</tissue>
    </source>
</reference>
<dbReference type="PROSITE" id="PS50158">
    <property type="entry name" value="ZF_CCHC"/>
    <property type="match status" value="1"/>
</dbReference>
<evidence type="ECO:0000256" key="2">
    <source>
        <dbReference type="SAM" id="MobiDB-lite"/>
    </source>
</evidence>
<proteinExistence type="predicted"/>
<dbReference type="GO" id="GO:0003676">
    <property type="term" value="F:nucleic acid binding"/>
    <property type="evidence" value="ECO:0007669"/>
    <property type="project" value="InterPro"/>
</dbReference>
<comment type="caution">
    <text evidence="4">The sequence shown here is derived from an EMBL/GenBank/DDBJ whole genome shotgun (WGS) entry which is preliminary data.</text>
</comment>
<dbReference type="EMBL" id="JAAALK010000288">
    <property type="protein sequence ID" value="KAG8053091.1"/>
    <property type="molecule type" value="Genomic_DNA"/>
</dbReference>
<dbReference type="AlphaFoldDB" id="A0A8J5S9Q6"/>
<keyword evidence="1" id="KW-0479">Metal-binding</keyword>
<dbReference type="Pfam" id="PF14223">
    <property type="entry name" value="Retrotran_gag_2"/>
    <property type="match status" value="1"/>
</dbReference>
<keyword evidence="1" id="KW-0862">Zinc</keyword>
<feature type="domain" description="CCHC-type" evidence="3">
    <location>
        <begin position="294"/>
        <end position="310"/>
    </location>
</feature>
<feature type="region of interest" description="Disordered" evidence="2">
    <location>
        <begin position="236"/>
        <end position="286"/>
    </location>
</feature>
<keyword evidence="5" id="KW-1185">Reference proteome</keyword>
<accession>A0A8J5S9Q6</accession>
<dbReference type="PANTHER" id="PTHR35317:SF38">
    <property type="entry name" value="RNA-DIRECTED DNA POLYMERASE"/>
    <property type="match status" value="1"/>
</dbReference>
<dbReference type="InterPro" id="IPR001878">
    <property type="entry name" value="Znf_CCHC"/>
</dbReference>
<evidence type="ECO:0000256" key="1">
    <source>
        <dbReference type="PROSITE-ProRule" id="PRU00047"/>
    </source>
</evidence>
<keyword evidence="1" id="KW-0863">Zinc-finger</keyword>
<dbReference type="Proteomes" id="UP000729402">
    <property type="component" value="Unassembled WGS sequence"/>
</dbReference>
<gene>
    <name evidence="4" type="ORF">GUJ93_ZPchr0001g29702</name>
</gene>
<feature type="compositionally biased region" description="Basic and acidic residues" evidence="2">
    <location>
        <begin position="241"/>
        <end position="251"/>
    </location>
</feature>
<reference evidence="4" key="2">
    <citation type="submission" date="2021-02" db="EMBL/GenBank/DDBJ databases">
        <authorList>
            <person name="Kimball J.A."/>
            <person name="Haas M.W."/>
            <person name="Macchietto M."/>
            <person name="Kono T."/>
            <person name="Duquette J."/>
            <person name="Shao M."/>
        </authorList>
    </citation>
    <scope>NUCLEOTIDE SEQUENCE</scope>
    <source>
        <tissue evidence="4">Fresh leaf tissue</tissue>
    </source>
</reference>
<dbReference type="PANTHER" id="PTHR35317">
    <property type="entry name" value="OS04G0629600 PROTEIN"/>
    <property type="match status" value="1"/>
</dbReference>
<evidence type="ECO:0000313" key="4">
    <source>
        <dbReference type="EMBL" id="KAG8053091.1"/>
    </source>
</evidence>
<name>A0A8J5S9Q6_ZIZPA</name>
<dbReference type="GO" id="GO:0008270">
    <property type="term" value="F:zinc ion binding"/>
    <property type="evidence" value="ECO:0007669"/>
    <property type="project" value="UniProtKB-KW"/>
</dbReference>
<sequence>MGTPQKAGDGLKMIDDDSTSRSVTAERVVAHTNSVELPLLTKGNYHEWALVMQVSLEAMELWDAVEAVCKERAKDRWALAAILRTVPSEMKVGLAVKKTAKEAWDAVKSMRVGNDRVKAANVQRLMKEFENVAFRDGESIDDFAMRINRLVSSIRELGEKVEDSRVVKKILRVIPKKWKHVAVSIEMLLDLNIMSIEELVGRLRVAEDADNDEVKEAAEEVAGRLYLTEEQWEARRRQRNKERARGGDARRGNSGGGDGRRGSGNKGGGDSDERSDADDDASSMISGWSRHRGRCFECGERGHIAGHCREKKKKALMADAIEEPTLL</sequence>
<evidence type="ECO:0000313" key="5">
    <source>
        <dbReference type="Proteomes" id="UP000729402"/>
    </source>
</evidence>
<evidence type="ECO:0000259" key="3">
    <source>
        <dbReference type="PROSITE" id="PS50158"/>
    </source>
</evidence>
<organism evidence="4 5">
    <name type="scientific">Zizania palustris</name>
    <name type="common">Northern wild rice</name>
    <dbReference type="NCBI Taxonomy" id="103762"/>
    <lineage>
        <taxon>Eukaryota</taxon>
        <taxon>Viridiplantae</taxon>
        <taxon>Streptophyta</taxon>
        <taxon>Embryophyta</taxon>
        <taxon>Tracheophyta</taxon>
        <taxon>Spermatophyta</taxon>
        <taxon>Magnoliopsida</taxon>
        <taxon>Liliopsida</taxon>
        <taxon>Poales</taxon>
        <taxon>Poaceae</taxon>
        <taxon>BOP clade</taxon>
        <taxon>Oryzoideae</taxon>
        <taxon>Oryzeae</taxon>
        <taxon>Zizaniinae</taxon>
        <taxon>Zizania</taxon>
    </lineage>
</organism>
<dbReference type="OrthoDB" id="694535at2759"/>
<feature type="compositionally biased region" description="Gly residues" evidence="2">
    <location>
        <begin position="253"/>
        <end position="268"/>
    </location>
</feature>
<protein>
    <recommendedName>
        <fullName evidence="3">CCHC-type domain-containing protein</fullName>
    </recommendedName>
</protein>